<dbReference type="OrthoDB" id="9816431at2"/>
<keyword evidence="1" id="KW-0805">Transcription regulation</keyword>
<dbReference type="InterPro" id="IPR011075">
    <property type="entry name" value="TetR_C"/>
</dbReference>
<evidence type="ECO:0000313" key="7">
    <source>
        <dbReference type="Proteomes" id="UP000008207"/>
    </source>
</evidence>
<protein>
    <submittedName>
        <fullName evidence="6">Transcriptional regulator, TetR family</fullName>
    </submittedName>
</protein>
<feature type="domain" description="HTH tetR-type" evidence="5">
    <location>
        <begin position="19"/>
        <end position="79"/>
    </location>
</feature>
<dbReference type="EMBL" id="CP001349">
    <property type="protein sequence ID" value="ACL57374.1"/>
    <property type="molecule type" value="Genomic_DNA"/>
</dbReference>
<gene>
    <name evidence="6" type="ordered locus">Mnod_2402</name>
</gene>
<dbReference type="SUPFAM" id="SSF48498">
    <property type="entry name" value="Tetracyclin repressor-like, C-terminal domain"/>
    <property type="match status" value="1"/>
</dbReference>
<dbReference type="InterPro" id="IPR050109">
    <property type="entry name" value="HTH-type_TetR-like_transc_reg"/>
</dbReference>
<keyword evidence="2 4" id="KW-0238">DNA-binding</keyword>
<dbReference type="PROSITE" id="PS50977">
    <property type="entry name" value="HTH_TETR_2"/>
    <property type="match status" value="1"/>
</dbReference>
<keyword evidence="3" id="KW-0804">Transcription</keyword>
<dbReference type="HOGENOM" id="CLU_069356_25_6_5"/>
<dbReference type="PANTHER" id="PTHR30055">
    <property type="entry name" value="HTH-TYPE TRANSCRIPTIONAL REGULATOR RUTR"/>
    <property type="match status" value="1"/>
</dbReference>
<dbReference type="KEGG" id="mno:Mnod_2402"/>
<name>B8IBF9_METNO</name>
<evidence type="ECO:0000259" key="5">
    <source>
        <dbReference type="PROSITE" id="PS50977"/>
    </source>
</evidence>
<proteinExistence type="predicted"/>
<dbReference type="InterPro" id="IPR001647">
    <property type="entry name" value="HTH_TetR"/>
</dbReference>
<keyword evidence="7" id="KW-1185">Reference proteome</keyword>
<dbReference type="Gene3D" id="1.10.357.10">
    <property type="entry name" value="Tetracycline Repressor, domain 2"/>
    <property type="match status" value="1"/>
</dbReference>
<dbReference type="GO" id="GO:0003700">
    <property type="term" value="F:DNA-binding transcription factor activity"/>
    <property type="evidence" value="ECO:0007669"/>
    <property type="project" value="TreeGrafter"/>
</dbReference>
<dbReference type="SUPFAM" id="SSF46689">
    <property type="entry name" value="Homeodomain-like"/>
    <property type="match status" value="1"/>
</dbReference>
<dbReference type="InterPro" id="IPR036271">
    <property type="entry name" value="Tet_transcr_reg_TetR-rel_C_sf"/>
</dbReference>
<dbReference type="AlphaFoldDB" id="B8IBF9"/>
<dbReference type="STRING" id="460265.Mnod_2402"/>
<evidence type="ECO:0000256" key="2">
    <source>
        <dbReference type="ARBA" id="ARBA00023125"/>
    </source>
</evidence>
<dbReference type="Pfam" id="PF00440">
    <property type="entry name" value="TetR_N"/>
    <property type="match status" value="1"/>
</dbReference>
<dbReference type="PANTHER" id="PTHR30055:SF148">
    <property type="entry name" value="TETR-FAMILY TRANSCRIPTIONAL REGULATOR"/>
    <property type="match status" value="1"/>
</dbReference>
<feature type="DNA-binding region" description="H-T-H motif" evidence="4">
    <location>
        <begin position="42"/>
        <end position="61"/>
    </location>
</feature>
<dbReference type="PRINTS" id="PR00455">
    <property type="entry name" value="HTHTETR"/>
</dbReference>
<evidence type="ECO:0000256" key="1">
    <source>
        <dbReference type="ARBA" id="ARBA00023015"/>
    </source>
</evidence>
<evidence type="ECO:0000313" key="6">
    <source>
        <dbReference type="EMBL" id="ACL57374.1"/>
    </source>
</evidence>
<dbReference type="GO" id="GO:0000976">
    <property type="term" value="F:transcription cis-regulatory region binding"/>
    <property type="evidence" value="ECO:0007669"/>
    <property type="project" value="TreeGrafter"/>
</dbReference>
<organism evidence="6 7">
    <name type="scientific">Methylobacterium nodulans (strain LMG 21967 / CNCM I-2342 / ORS 2060)</name>
    <dbReference type="NCBI Taxonomy" id="460265"/>
    <lineage>
        <taxon>Bacteria</taxon>
        <taxon>Pseudomonadati</taxon>
        <taxon>Pseudomonadota</taxon>
        <taxon>Alphaproteobacteria</taxon>
        <taxon>Hyphomicrobiales</taxon>
        <taxon>Methylobacteriaceae</taxon>
        <taxon>Methylobacterium</taxon>
    </lineage>
</organism>
<reference evidence="6 7" key="1">
    <citation type="submission" date="2009-01" db="EMBL/GenBank/DDBJ databases">
        <title>Complete sequence of chromosome of Methylobacterium nodulans ORS 2060.</title>
        <authorList>
            <consortium name="US DOE Joint Genome Institute"/>
            <person name="Lucas S."/>
            <person name="Copeland A."/>
            <person name="Lapidus A."/>
            <person name="Glavina del Rio T."/>
            <person name="Dalin E."/>
            <person name="Tice H."/>
            <person name="Bruce D."/>
            <person name="Goodwin L."/>
            <person name="Pitluck S."/>
            <person name="Sims D."/>
            <person name="Brettin T."/>
            <person name="Detter J.C."/>
            <person name="Han C."/>
            <person name="Larimer F."/>
            <person name="Land M."/>
            <person name="Hauser L."/>
            <person name="Kyrpides N."/>
            <person name="Ivanova N."/>
            <person name="Marx C.J."/>
            <person name="Richardson P."/>
        </authorList>
    </citation>
    <scope>NUCLEOTIDE SEQUENCE [LARGE SCALE GENOMIC DNA]</scope>
    <source>
        <strain evidence="7">LMG 21967 / CNCM I-2342 / ORS 2060</strain>
    </source>
</reference>
<dbReference type="InterPro" id="IPR009057">
    <property type="entry name" value="Homeodomain-like_sf"/>
</dbReference>
<dbReference type="RefSeq" id="WP_015929054.1">
    <property type="nucleotide sequence ID" value="NC_011894.1"/>
</dbReference>
<dbReference type="Gene3D" id="1.10.10.60">
    <property type="entry name" value="Homeodomain-like"/>
    <property type="match status" value="1"/>
</dbReference>
<sequence>MPASSPPPSRTSVGPVRSSESHEAILAAAKQVLRERGYGGFSIDAVARLSKASKPTIYRRWPQKAALIIELYDRETAHVLNVPDLGSVAAELIALARSNWALWRETAAGDAVRGIIAEAQTDPEALRRLRDTFMPDRRRFARQVFGRGQQRGEIPASASIETAVDMFNGFNWYHLLTDQIRKTDEPAIESAVEILLAGLTRSGG</sequence>
<accession>B8IBF9</accession>
<evidence type="ECO:0000256" key="3">
    <source>
        <dbReference type="ARBA" id="ARBA00023163"/>
    </source>
</evidence>
<evidence type="ECO:0000256" key="4">
    <source>
        <dbReference type="PROSITE-ProRule" id="PRU00335"/>
    </source>
</evidence>
<dbReference type="eggNOG" id="COG1309">
    <property type="taxonomic scope" value="Bacteria"/>
</dbReference>
<dbReference type="Proteomes" id="UP000008207">
    <property type="component" value="Chromosome"/>
</dbReference>
<dbReference type="Pfam" id="PF16859">
    <property type="entry name" value="TetR_C_11"/>
    <property type="match status" value="1"/>
</dbReference>